<dbReference type="NCBIfam" id="NF040643">
    <property type="entry name" value="S6_alt_immun"/>
    <property type="match status" value="1"/>
</dbReference>
<sequence length="79" mass="8869">MYLCITGFLPNNDEDDSLKFELCLDPSYNEKIVSLLGYKSLNAMAEGLWDLSDRQVREISALIGQELPTDLEMLIGVEA</sequence>
<dbReference type="Proteomes" id="UP000582981">
    <property type="component" value="Unassembled WGS sequence"/>
</dbReference>
<name>A0A7Y7WLS9_9PSED</name>
<reference evidence="1 2" key="1">
    <citation type="submission" date="2020-04" db="EMBL/GenBank/DDBJ databases">
        <title>Molecular characterization of pseudomonads from Agaricus bisporus reveal novel blotch 2 pathogens in Western Europe.</title>
        <authorList>
            <person name="Taparia T."/>
            <person name="Krijger M."/>
            <person name="Haynes E."/>
            <person name="Elpinstone J.G."/>
            <person name="Noble R."/>
            <person name="Van Der Wolf J."/>
        </authorList>
    </citation>
    <scope>NUCLEOTIDE SEQUENCE [LARGE SCALE GENOMIC DNA]</scope>
    <source>
        <strain evidence="1 2">F1001</strain>
    </source>
</reference>
<dbReference type="RefSeq" id="WP_177145636.1">
    <property type="nucleotide sequence ID" value="NZ_JACAPU010000045.1"/>
</dbReference>
<evidence type="ECO:0000313" key="2">
    <source>
        <dbReference type="Proteomes" id="UP000582981"/>
    </source>
</evidence>
<comment type="caution">
    <text evidence="1">The sequence shown here is derived from an EMBL/GenBank/DDBJ whole genome shotgun (WGS) entry which is preliminary data.</text>
</comment>
<evidence type="ECO:0000313" key="1">
    <source>
        <dbReference type="EMBL" id="NWB50619.1"/>
    </source>
</evidence>
<proteinExistence type="predicted"/>
<dbReference type="InterPro" id="IPR049810">
    <property type="entry name" value="S6_alt_immun-like"/>
</dbReference>
<gene>
    <name evidence="1" type="ORF">HX829_29530</name>
</gene>
<dbReference type="AlphaFoldDB" id="A0A7Y7WLS9"/>
<accession>A0A7Y7WLS9</accession>
<dbReference type="EMBL" id="JACAPU010000045">
    <property type="protein sequence ID" value="NWB50619.1"/>
    <property type="molecule type" value="Genomic_DNA"/>
</dbReference>
<protein>
    <submittedName>
        <fullName evidence="1">Uncharacterized protein</fullName>
    </submittedName>
</protein>
<organism evidence="1 2">
    <name type="scientific">Pseudomonas gingeri</name>
    <dbReference type="NCBI Taxonomy" id="117681"/>
    <lineage>
        <taxon>Bacteria</taxon>
        <taxon>Pseudomonadati</taxon>
        <taxon>Pseudomonadota</taxon>
        <taxon>Gammaproteobacteria</taxon>
        <taxon>Pseudomonadales</taxon>
        <taxon>Pseudomonadaceae</taxon>
        <taxon>Pseudomonas</taxon>
    </lineage>
</organism>